<proteinExistence type="predicted"/>
<dbReference type="Proteomes" id="UP000199230">
    <property type="component" value="Unassembled WGS sequence"/>
</dbReference>
<gene>
    <name evidence="1" type="ORF">SAMN05192546_11024</name>
</gene>
<evidence type="ECO:0000313" key="2">
    <source>
        <dbReference type="Proteomes" id="UP000199230"/>
    </source>
</evidence>
<name>A0A1H3QQV7_9FIRM</name>
<organism evidence="1 2">
    <name type="scientific">Tindallia californiensis</name>
    <dbReference type="NCBI Taxonomy" id="159292"/>
    <lineage>
        <taxon>Bacteria</taxon>
        <taxon>Bacillati</taxon>
        <taxon>Bacillota</taxon>
        <taxon>Clostridia</taxon>
        <taxon>Peptostreptococcales</taxon>
        <taxon>Tindalliaceae</taxon>
        <taxon>Tindallia</taxon>
    </lineage>
</organism>
<accession>A0A1H3QQV7</accession>
<protein>
    <submittedName>
        <fullName evidence="1">Uncharacterized protein</fullName>
    </submittedName>
</protein>
<dbReference type="AlphaFoldDB" id="A0A1H3QQV7"/>
<evidence type="ECO:0000313" key="1">
    <source>
        <dbReference type="EMBL" id="SDZ15089.1"/>
    </source>
</evidence>
<sequence length="67" mass="7611">MPPEEYFDLCVVLVPLLQRVLKIKIADIGMALHLKNAREEMDQLTKEFMVLVEQAGIETSVLDVLRG</sequence>
<keyword evidence="2" id="KW-1185">Reference proteome</keyword>
<reference evidence="1 2" key="1">
    <citation type="submission" date="2016-10" db="EMBL/GenBank/DDBJ databases">
        <authorList>
            <person name="de Groot N.N."/>
        </authorList>
    </citation>
    <scope>NUCLEOTIDE SEQUENCE [LARGE SCALE GENOMIC DNA]</scope>
    <source>
        <strain evidence="1 2">APO</strain>
    </source>
</reference>
<dbReference type="EMBL" id="FNPV01000010">
    <property type="protein sequence ID" value="SDZ15089.1"/>
    <property type="molecule type" value="Genomic_DNA"/>
</dbReference>